<dbReference type="InterPro" id="IPR001932">
    <property type="entry name" value="PPM-type_phosphatase-like_dom"/>
</dbReference>
<dbReference type="GO" id="GO:0004722">
    <property type="term" value="F:protein serine/threonine phosphatase activity"/>
    <property type="evidence" value="ECO:0007669"/>
    <property type="project" value="InterPro"/>
</dbReference>
<reference evidence="3" key="2">
    <citation type="submission" date="2020-08" db="EMBL/GenBank/DDBJ databases">
        <title>Plant Genome Project.</title>
        <authorList>
            <person name="Zhang R.-G."/>
        </authorList>
    </citation>
    <scope>NUCLEOTIDE SEQUENCE</scope>
    <source>
        <strain evidence="3">Huo1</strain>
        <tissue evidence="3">Leaf</tissue>
    </source>
</reference>
<dbReference type="CDD" id="cd00143">
    <property type="entry name" value="PP2Cc"/>
    <property type="match status" value="1"/>
</dbReference>
<evidence type="ECO:0000259" key="2">
    <source>
        <dbReference type="PROSITE" id="PS51746"/>
    </source>
</evidence>
<dbReference type="SUPFAM" id="SSF81606">
    <property type="entry name" value="PP2C-like"/>
    <property type="match status" value="1"/>
</dbReference>
<evidence type="ECO:0000256" key="1">
    <source>
        <dbReference type="SAM" id="MobiDB-lite"/>
    </source>
</evidence>
<dbReference type="EMBL" id="PNBA02000002">
    <property type="protein sequence ID" value="KAG6432485.1"/>
    <property type="molecule type" value="Genomic_DNA"/>
</dbReference>
<dbReference type="OrthoDB" id="10264738at2759"/>
<comment type="caution">
    <text evidence="3">The sequence shown here is derived from an EMBL/GenBank/DDBJ whole genome shotgun (WGS) entry which is preliminary data.</text>
</comment>
<dbReference type="Gene3D" id="3.60.40.10">
    <property type="entry name" value="PPM-type phosphatase domain"/>
    <property type="match status" value="1"/>
</dbReference>
<dbReference type="PANTHER" id="PTHR47992">
    <property type="entry name" value="PROTEIN PHOSPHATASE"/>
    <property type="match status" value="1"/>
</dbReference>
<dbReference type="SMART" id="SM00332">
    <property type="entry name" value="PP2Cc"/>
    <property type="match status" value="1"/>
</dbReference>
<dbReference type="InterPro" id="IPR036457">
    <property type="entry name" value="PPM-type-like_dom_sf"/>
</dbReference>
<feature type="region of interest" description="Disordered" evidence="1">
    <location>
        <begin position="384"/>
        <end position="415"/>
    </location>
</feature>
<dbReference type="InterPro" id="IPR015655">
    <property type="entry name" value="PP2C"/>
</dbReference>
<keyword evidence="4" id="KW-1185">Reference proteome</keyword>
<organism evidence="3">
    <name type="scientific">Salvia splendens</name>
    <name type="common">Scarlet sage</name>
    <dbReference type="NCBI Taxonomy" id="180675"/>
    <lineage>
        <taxon>Eukaryota</taxon>
        <taxon>Viridiplantae</taxon>
        <taxon>Streptophyta</taxon>
        <taxon>Embryophyta</taxon>
        <taxon>Tracheophyta</taxon>
        <taxon>Spermatophyta</taxon>
        <taxon>Magnoliopsida</taxon>
        <taxon>eudicotyledons</taxon>
        <taxon>Gunneridae</taxon>
        <taxon>Pentapetalae</taxon>
        <taxon>asterids</taxon>
        <taxon>lamiids</taxon>
        <taxon>Lamiales</taxon>
        <taxon>Lamiaceae</taxon>
        <taxon>Nepetoideae</taxon>
        <taxon>Mentheae</taxon>
        <taxon>Salviinae</taxon>
        <taxon>Salvia</taxon>
        <taxon>Salvia subgen. Calosphace</taxon>
        <taxon>core Calosphace</taxon>
    </lineage>
</organism>
<evidence type="ECO:0000313" key="3">
    <source>
        <dbReference type="EMBL" id="KAG6432485.1"/>
    </source>
</evidence>
<evidence type="ECO:0000313" key="4">
    <source>
        <dbReference type="Proteomes" id="UP000298416"/>
    </source>
</evidence>
<dbReference type="Proteomes" id="UP000298416">
    <property type="component" value="Unassembled WGS sequence"/>
</dbReference>
<dbReference type="AlphaFoldDB" id="A0A8X8YM33"/>
<protein>
    <recommendedName>
        <fullName evidence="2">PPM-type phosphatase domain-containing protein</fullName>
    </recommendedName>
</protein>
<dbReference type="Pfam" id="PF00481">
    <property type="entry name" value="PP2C"/>
    <property type="match status" value="1"/>
</dbReference>
<sequence>MGACCSCHRVGRFEGCPIEEEAKPREVDEDNIILTGEGGARVRLQGSSKYVAMHTQQGKKGYNQDAMTVWENFAGDKEAVLCSIFDGHGPNGHMVSRYVRDYLPAKITKCYQQSRSYKMDPESDQVCDENHPHYLYWKDRLVKCFHEMDEELESDAPVDSYSSGTTSVTVLKKGRNLVVANLGDSRAIICTRDSNNELVAQQLTVDLKPNLPAEKARITSHRGRVLPMKEEPNIHRIWMPDQDCPGLAMARAFGDFCLKDYGLISTPDVTYRRLSDRDEFVVLATDGIWDVLSNSDVIKIVASARKRSMAAKLLIDEAQRAWRHKFPCAKTDDCAAICLFFKRPRPLLTKSVSEVTHLSLNYKDHVVHKSGQDHELETVLNCDMEEGGEDSHKPAGKNPQRRRRKTSRKIEFAGQ</sequence>
<gene>
    <name evidence="3" type="ORF">SASPL_104062</name>
</gene>
<reference evidence="3" key="1">
    <citation type="submission" date="2018-01" db="EMBL/GenBank/DDBJ databases">
        <authorList>
            <person name="Mao J.F."/>
        </authorList>
    </citation>
    <scope>NUCLEOTIDE SEQUENCE</scope>
    <source>
        <strain evidence="3">Huo1</strain>
        <tissue evidence="3">Leaf</tissue>
    </source>
</reference>
<feature type="domain" description="PPM-type phosphatase" evidence="2">
    <location>
        <begin position="50"/>
        <end position="341"/>
    </location>
</feature>
<dbReference type="PROSITE" id="PS51746">
    <property type="entry name" value="PPM_2"/>
    <property type="match status" value="1"/>
</dbReference>
<proteinExistence type="predicted"/>
<name>A0A8X8YM33_SALSN</name>
<accession>A0A8X8YM33</accession>